<keyword evidence="3" id="KW-1185">Reference proteome</keyword>
<accession>A0AAP0JFG0</accession>
<keyword evidence="1" id="KW-1133">Transmembrane helix</keyword>
<organism evidence="2 3">
    <name type="scientific">Stephania cephalantha</name>
    <dbReference type="NCBI Taxonomy" id="152367"/>
    <lineage>
        <taxon>Eukaryota</taxon>
        <taxon>Viridiplantae</taxon>
        <taxon>Streptophyta</taxon>
        <taxon>Embryophyta</taxon>
        <taxon>Tracheophyta</taxon>
        <taxon>Spermatophyta</taxon>
        <taxon>Magnoliopsida</taxon>
        <taxon>Ranunculales</taxon>
        <taxon>Menispermaceae</taxon>
        <taxon>Menispermoideae</taxon>
        <taxon>Cissampelideae</taxon>
        <taxon>Stephania</taxon>
    </lineage>
</organism>
<dbReference type="AlphaFoldDB" id="A0AAP0JFG0"/>
<sequence>MEWLSKGGRVTMLRVVLHSLLTYYCLLFKIPKNVVEWIETNMKGFLWSMFGEDKLMSLIG</sequence>
<comment type="caution">
    <text evidence="2">The sequence shown here is derived from an EMBL/GenBank/DDBJ whole genome shotgun (WGS) entry which is preliminary data.</text>
</comment>
<gene>
    <name evidence="2" type="ORF">Scep_012606</name>
</gene>
<name>A0AAP0JFG0_9MAGN</name>
<keyword evidence="1" id="KW-0812">Transmembrane</keyword>
<protein>
    <submittedName>
        <fullName evidence="2">Uncharacterized protein</fullName>
    </submittedName>
</protein>
<dbReference type="Proteomes" id="UP001419268">
    <property type="component" value="Unassembled WGS sequence"/>
</dbReference>
<evidence type="ECO:0000256" key="1">
    <source>
        <dbReference type="SAM" id="Phobius"/>
    </source>
</evidence>
<proteinExistence type="predicted"/>
<evidence type="ECO:0000313" key="2">
    <source>
        <dbReference type="EMBL" id="KAK9133078.1"/>
    </source>
</evidence>
<dbReference type="EMBL" id="JBBNAG010000005">
    <property type="protein sequence ID" value="KAK9133078.1"/>
    <property type="molecule type" value="Genomic_DNA"/>
</dbReference>
<keyword evidence="1" id="KW-0472">Membrane</keyword>
<evidence type="ECO:0000313" key="3">
    <source>
        <dbReference type="Proteomes" id="UP001419268"/>
    </source>
</evidence>
<reference evidence="2 3" key="1">
    <citation type="submission" date="2024-01" db="EMBL/GenBank/DDBJ databases">
        <title>Genome assemblies of Stephania.</title>
        <authorList>
            <person name="Yang L."/>
        </authorList>
    </citation>
    <scope>NUCLEOTIDE SEQUENCE [LARGE SCALE GENOMIC DNA]</scope>
    <source>
        <strain evidence="2">JXDWG</strain>
        <tissue evidence="2">Leaf</tissue>
    </source>
</reference>
<feature type="transmembrane region" description="Helical" evidence="1">
    <location>
        <begin position="12"/>
        <end position="30"/>
    </location>
</feature>